<keyword evidence="3" id="KW-0238">DNA-binding</keyword>
<organism evidence="8 9">
    <name type="scientific">Cladophialophora bantiana (strain ATCC 10958 / CBS 173.52 / CDC B-1940 / NIH 8579)</name>
    <name type="common">Xylohypha bantiana</name>
    <dbReference type="NCBI Taxonomy" id="1442370"/>
    <lineage>
        <taxon>Eukaryota</taxon>
        <taxon>Fungi</taxon>
        <taxon>Dikarya</taxon>
        <taxon>Ascomycota</taxon>
        <taxon>Pezizomycotina</taxon>
        <taxon>Eurotiomycetes</taxon>
        <taxon>Chaetothyriomycetidae</taxon>
        <taxon>Chaetothyriales</taxon>
        <taxon>Herpotrichiellaceae</taxon>
        <taxon>Cladophialophora</taxon>
    </lineage>
</organism>
<dbReference type="CDD" id="cd12148">
    <property type="entry name" value="fungal_TF_MHR"/>
    <property type="match status" value="1"/>
</dbReference>
<dbReference type="CDD" id="cd00067">
    <property type="entry name" value="GAL4"/>
    <property type="match status" value="1"/>
</dbReference>
<dbReference type="GO" id="GO:0003677">
    <property type="term" value="F:DNA binding"/>
    <property type="evidence" value="ECO:0007669"/>
    <property type="project" value="UniProtKB-KW"/>
</dbReference>
<dbReference type="SUPFAM" id="SSF57701">
    <property type="entry name" value="Zn2/Cys6 DNA-binding domain"/>
    <property type="match status" value="1"/>
</dbReference>
<dbReference type="Gene3D" id="4.10.240.10">
    <property type="entry name" value="Zn(2)-C6 fungal-type DNA-binding domain"/>
    <property type="match status" value="1"/>
</dbReference>
<dbReference type="HOGENOM" id="CLU_011910_2_0_1"/>
<dbReference type="GO" id="GO:0008270">
    <property type="term" value="F:zinc ion binding"/>
    <property type="evidence" value="ECO:0007669"/>
    <property type="project" value="InterPro"/>
</dbReference>
<dbReference type="Pfam" id="PF04082">
    <property type="entry name" value="Fungal_trans"/>
    <property type="match status" value="1"/>
</dbReference>
<accession>A0A0D2EGV1</accession>
<feature type="domain" description="Zn(2)-C6 fungal-type" evidence="7">
    <location>
        <begin position="41"/>
        <end position="70"/>
    </location>
</feature>
<evidence type="ECO:0000256" key="5">
    <source>
        <dbReference type="ARBA" id="ARBA00023242"/>
    </source>
</evidence>
<sequence>MSSPRRDHAGPSQGQRRRGTSPPKPRSSKKTNPSKVRTSHACDRCRMMRTKCSGGERCSKCVKDDATCVYGDRKRERNKKDLAESLDRVSLLEEENTKLVGVLRSVTGWPGFRPEEHGNVMEILSKVVIEEEEEPGREPSSQSRSRIAPSSSQLPSSSSSRHRLQKSEVSGETKAGSSVGSPRKQGELNHIVSLDLGGGASGFIGKMSEVSWIQRAFETVRGHKAAEPATLHAAEMDEHPATTTDFVYFMDDTNVLAVDEDYVDPSHWPPEKSVVILSEAFFHSMQGAFHFVLREEFLQRAFSFSGKGSTPSSWTQRRWLSLANLVWAIGSKWLQITEMADQDNHGEHLLYYARARALGLDHRVMFDHPDIERVQGIGLLAFYLFVNGSITRAWNTLGHATRHATALGLHLRITDPRVSEADKARRARTWYSLYSLEILIAEITGRPKSIFLSDVTIPIDHFWSVPQEVQEFSGQIDNFQSPAGSRKTWLDYLNACRNTSQMTGGVVPWKSFASVGRSIPTSYLPQRLYLCRLSDKVASQMYSGTSEDSWYEVQRKMGNLETELRAWAESLPQELALQGQDPTDTDPRIKIELAMYYHSVEMILNRPCLCEVLIEDESVHSKEFNRSSARACVHAAMSMLSLMPDYPTAHEAYQLLPWWALLHFVAQAASVLLLELALGAPHFRDEIPQVVTYLRKAMAYLWCMSNNSLSSYRAWRIFRQLLTEVMERHEDLDMSDVPSEAPPPAAWNEELEQLTVKSFASLKYGFAEPMQQ</sequence>
<dbReference type="InterPro" id="IPR053230">
    <property type="entry name" value="Trans_reg_galc"/>
</dbReference>
<dbReference type="PROSITE" id="PS00463">
    <property type="entry name" value="ZN2_CY6_FUNGAL_1"/>
    <property type="match status" value="1"/>
</dbReference>
<keyword evidence="4" id="KW-0804">Transcription</keyword>
<feature type="region of interest" description="Disordered" evidence="6">
    <location>
        <begin position="131"/>
        <end position="186"/>
    </location>
</feature>
<keyword evidence="5" id="KW-0539">Nucleus</keyword>
<evidence type="ECO:0000313" key="9">
    <source>
        <dbReference type="Proteomes" id="UP000053789"/>
    </source>
</evidence>
<evidence type="ECO:0000256" key="4">
    <source>
        <dbReference type="ARBA" id="ARBA00023163"/>
    </source>
</evidence>
<dbReference type="SMART" id="SM00066">
    <property type="entry name" value="GAL4"/>
    <property type="match status" value="1"/>
</dbReference>
<evidence type="ECO:0000256" key="3">
    <source>
        <dbReference type="ARBA" id="ARBA00023125"/>
    </source>
</evidence>
<dbReference type="PROSITE" id="PS50048">
    <property type="entry name" value="ZN2_CY6_FUNGAL_2"/>
    <property type="match status" value="1"/>
</dbReference>
<dbReference type="PANTHER" id="PTHR47654">
    <property type="entry name" value="ZN(II)2CYS6 TRANSCRIPTION FACTOR (EUROFUNG)-RELATED"/>
    <property type="match status" value="1"/>
</dbReference>
<dbReference type="GO" id="GO:0000981">
    <property type="term" value="F:DNA-binding transcription factor activity, RNA polymerase II-specific"/>
    <property type="evidence" value="ECO:0007669"/>
    <property type="project" value="InterPro"/>
</dbReference>
<dbReference type="OrthoDB" id="5296287at2759"/>
<evidence type="ECO:0000256" key="6">
    <source>
        <dbReference type="SAM" id="MobiDB-lite"/>
    </source>
</evidence>
<dbReference type="RefSeq" id="XP_016615945.1">
    <property type="nucleotide sequence ID" value="XM_016767847.1"/>
</dbReference>
<reference evidence="8" key="1">
    <citation type="submission" date="2015-01" db="EMBL/GenBank/DDBJ databases">
        <title>The Genome Sequence of Cladophialophora bantiana CBS 173.52.</title>
        <authorList>
            <consortium name="The Broad Institute Genomics Platform"/>
            <person name="Cuomo C."/>
            <person name="de Hoog S."/>
            <person name="Gorbushina A."/>
            <person name="Stielow B."/>
            <person name="Teixiera M."/>
            <person name="Abouelleil A."/>
            <person name="Chapman S.B."/>
            <person name="Priest M."/>
            <person name="Young S.K."/>
            <person name="Wortman J."/>
            <person name="Nusbaum C."/>
            <person name="Birren B."/>
        </authorList>
    </citation>
    <scope>NUCLEOTIDE SEQUENCE [LARGE SCALE GENOMIC DNA]</scope>
    <source>
        <strain evidence="8">CBS 173.52</strain>
    </source>
</reference>
<dbReference type="GO" id="GO:0006351">
    <property type="term" value="P:DNA-templated transcription"/>
    <property type="evidence" value="ECO:0007669"/>
    <property type="project" value="InterPro"/>
</dbReference>
<dbReference type="EMBL" id="KN846996">
    <property type="protein sequence ID" value="KIW89276.1"/>
    <property type="molecule type" value="Genomic_DNA"/>
</dbReference>
<protein>
    <recommendedName>
        <fullName evidence="7">Zn(2)-C6 fungal-type domain-containing protein</fullName>
    </recommendedName>
</protein>
<evidence type="ECO:0000256" key="2">
    <source>
        <dbReference type="ARBA" id="ARBA00023015"/>
    </source>
</evidence>
<dbReference type="VEuPathDB" id="FungiDB:Z519_10129"/>
<dbReference type="InterPro" id="IPR001138">
    <property type="entry name" value="Zn2Cys6_DnaBD"/>
</dbReference>
<dbReference type="InterPro" id="IPR036864">
    <property type="entry name" value="Zn2-C6_fun-type_DNA-bd_sf"/>
</dbReference>
<dbReference type="AlphaFoldDB" id="A0A0D2EGV1"/>
<gene>
    <name evidence="8" type="ORF">Z519_10129</name>
</gene>
<name>A0A0D2EGV1_CLAB1</name>
<proteinExistence type="predicted"/>
<keyword evidence="2" id="KW-0805">Transcription regulation</keyword>
<keyword evidence="1" id="KW-0479">Metal-binding</keyword>
<evidence type="ECO:0000256" key="1">
    <source>
        <dbReference type="ARBA" id="ARBA00022723"/>
    </source>
</evidence>
<feature type="region of interest" description="Disordered" evidence="6">
    <location>
        <begin position="1"/>
        <end position="40"/>
    </location>
</feature>
<dbReference type="Pfam" id="PF00172">
    <property type="entry name" value="Zn_clus"/>
    <property type="match status" value="1"/>
</dbReference>
<evidence type="ECO:0000259" key="7">
    <source>
        <dbReference type="PROSITE" id="PS50048"/>
    </source>
</evidence>
<dbReference type="SMART" id="SM00906">
    <property type="entry name" value="Fungal_trans"/>
    <property type="match status" value="1"/>
</dbReference>
<keyword evidence="9" id="KW-1185">Reference proteome</keyword>
<evidence type="ECO:0000313" key="8">
    <source>
        <dbReference type="EMBL" id="KIW89276.1"/>
    </source>
</evidence>
<dbReference type="PANTHER" id="PTHR47654:SF5">
    <property type="entry name" value="TRANSCRIPTION FACTOR DOMAIN-CONTAINING PROTEIN"/>
    <property type="match status" value="1"/>
</dbReference>
<dbReference type="Proteomes" id="UP000053789">
    <property type="component" value="Unassembled WGS sequence"/>
</dbReference>
<dbReference type="GeneID" id="27703057"/>
<feature type="compositionally biased region" description="Low complexity" evidence="6">
    <location>
        <begin position="138"/>
        <end position="159"/>
    </location>
</feature>
<dbReference type="InterPro" id="IPR007219">
    <property type="entry name" value="XnlR_reg_dom"/>
</dbReference>